<feature type="compositionally biased region" description="Polar residues" evidence="5">
    <location>
        <begin position="37"/>
        <end position="46"/>
    </location>
</feature>
<keyword evidence="10" id="KW-1185">Reference proteome</keyword>
<feature type="domain" description="Ras-GEF" evidence="7">
    <location>
        <begin position="1315"/>
        <end position="1564"/>
    </location>
</feature>
<gene>
    <name evidence="9" type="ORF">HPODL_04354</name>
</gene>
<dbReference type="Gene3D" id="2.30.30.40">
    <property type="entry name" value="SH3 Domains"/>
    <property type="match status" value="1"/>
</dbReference>
<dbReference type="SUPFAM" id="SSF48366">
    <property type="entry name" value="Ras GEF"/>
    <property type="match status" value="1"/>
</dbReference>
<name>W1QFQ0_OGAPD</name>
<dbReference type="GO" id="GO:0005085">
    <property type="term" value="F:guanyl-nucleotide exchange factor activity"/>
    <property type="evidence" value="ECO:0007669"/>
    <property type="project" value="UniProtKB-KW"/>
</dbReference>
<dbReference type="Gene3D" id="1.10.840.10">
    <property type="entry name" value="Ras guanine-nucleotide exchange factors catalytic domain"/>
    <property type="match status" value="1"/>
</dbReference>
<dbReference type="Pfam" id="PF00617">
    <property type="entry name" value="RasGEF"/>
    <property type="match status" value="1"/>
</dbReference>
<dbReference type="OrthoDB" id="546434at2759"/>
<evidence type="ECO:0000313" key="9">
    <source>
        <dbReference type="EMBL" id="ESW98743.1"/>
    </source>
</evidence>
<evidence type="ECO:0000256" key="1">
    <source>
        <dbReference type="ARBA" id="ARBA00022443"/>
    </source>
</evidence>
<dbReference type="STRING" id="871575.W1QFQ0"/>
<dbReference type="PANTHER" id="PTHR23113">
    <property type="entry name" value="GUANINE NUCLEOTIDE EXCHANGE FACTOR"/>
    <property type="match status" value="1"/>
</dbReference>
<dbReference type="PANTHER" id="PTHR23113:SF354">
    <property type="entry name" value="BUD SITE SELECTION PROTEIN 5"/>
    <property type="match status" value="1"/>
</dbReference>
<dbReference type="SUPFAM" id="SSF50044">
    <property type="entry name" value="SH3-domain"/>
    <property type="match status" value="1"/>
</dbReference>
<feature type="domain" description="N-terminal Ras-GEF" evidence="8">
    <location>
        <begin position="1009"/>
        <end position="1154"/>
    </location>
</feature>
<dbReference type="InterPro" id="IPR001452">
    <property type="entry name" value="SH3_domain"/>
</dbReference>
<evidence type="ECO:0000256" key="4">
    <source>
        <dbReference type="PROSITE-ProRule" id="PRU00192"/>
    </source>
</evidence>
<accession>W1QFQ0</accession>
<dbReference type="GO" id="GO:0005886">
    <property type="term" value="C:plasma membrane"/>
    <property type="evidence" value="ECO:0007669"/>
    <property type="project" value="TreeGrafter"/>
</dbReference>
<dbReference type="HOGENOM" id="CLU_003150_0_0_1"/>
<dbReference type="PROSITE" id="PS50009">
    <property type="entry name" value="RASGEF_CAT"/>
    <property type="match status" value="1"/>
</dbReference>
<proteinExistence type="predicted"/>
<dbReference type="PROSITE" id="PS50212">
    <property type="entry name" value="RASGEF_NTER"/>
    <property type="match status" value="1"/>
</dbReference>
<keyword evidence="1 4" id="KW-0728">SH3 domain</keyword>
<dbReference type="Pfam" id="PF00618">
    <property type="entry name" value="RasGEF_N"/>
    <property type="match status" value="1"/>
</dbReference>
<feature type="region of interest" description="Disordered" evidence="5">
    <location>
        <begin position="240"/>
        <end position="260"/>
    </location>
</feature>
<dbReference type="InterPro" id="IPR001895">
    <property type="entry name" value="RASGEF_cat_dom"/>
</dbReference>
<organism evidence="9 10">
    <name type="scientific">Ogataea parapolymorpha (strain ATCC 26012 / BCRC 20466 / JCM 22074 / NRRL Y-7560 / DL-1)</name>
    <name type="common">Yeast</name>
    <name type="synonym">Hansenula polymorpha</name>
    <dbReference type="NCBI Taxonomy" id="871575"/>
    <lineage>
        <taxon>Eukaryota</taxon>
        <taxon>Fungi</taxon>
        <taxon>Dikarya</taxon>
        <taxon>Ascomycota</taxon>
        <taxon>Saccharomycotina</taxon>
        <taxon>Pichiomycetes</taxon>
        <taxon>Pichiales</taxon>
        <taxon>Pichiaceae</taxon>
        <taxon>Ogataea</taxon>
    </lineage>
</organism>
<protein>
    <submittedName>
        <fullName evidence="9">Bud site selection protein 5</fullName>
    </submittedName>
</protein>
<feature type="compositionally biased region" description="Polar residues" evidence="5">
    <location>
        <begin position="420"/>
        <end position="432"/>
    </location>
</feature>
<dbReference type="EMBL" id="AEOI02000008">
    <property type="protein sequence ID" value="ESW98743.1"/>
    <property type="molecule type" value="Genomic_DNA"/>
</dbReference>
<dbReference type="GO" id="GO:0007265">
    <property type="term" value="P:Ras protein signal transduction"/>
    <property type="evidence" value="ECO:0007669"/>
    <property type="project" value="TreeGrafter"/>
</dbReference>
<dbReference type="Gene3D" id="1.20.870.10">
    <property type="entry name" value="Son of sevenless (SoS) protein Chain: S domain 1"/>
    <property type="match status" value="1"/>
</dbReference>
<dbReference type="KEGG" id="opa:HPODL_04354"/>
<feature type="region of interest" description="Disordered" evidence="5">
    <location>
        <begin position="278"/>
        <end position="326"/>
    </location>
</feature>
<feature type="compositionally biased region" description="Basic and acidic residues" evidence="5">
    <location>
        <begin position="244"/>
        <end position="256"/>
    </location>
</feature>
<evidence type="ECO:0000259" key="8">
    <source>
        <dbReference type="PROSITE" id="PS50212"/>
    </source>
</evidence>
<evidence type="ECO:0000256" key="3">
    <source>
        <dbReference type="PROSITE-ProRule" id="PRU00168"/>
    </source>
</evidence>
<feature type="region of interest" description="Disordered" evidence="5">
    <location>
        <begin position="37"/>
        <end position="69"/>
    </location>
</feature>
<feature type="domain" description="SH3" evidence="6">
    <location>
        <begin position="483"/>
        <end position="551"/>
    </location>
</feature>
<dbReference type="RefSeq" id="XP_013934626.1">
    <property type="nucleotide sequence ID" value="XM_014079151.1"/>
</dbReference>
<keyword evidence="2 3" id="KW-0344">Guanine-nucleotide releasing factor</keyword>
<evidence type="ECO:0000259" key="6">
    <source>
        <dbReference type="PROSITE" id="PS50002"/>
    </source>
</evidence>
<reference evidence="9 10" key="1">
    <citation type="journal article" date="2013" name="BMC Genomics">
        <title>Genome sequence and analysis of methylotrophic yeast Hansenula polymorpha DL1.</title>
        <authorList>
            <person name="Ravin N.V."/>
            <person name="Eldarov M.A."/>
            <person name="Kadnikov V.V."/>
            <person name="Beletsky A.V."/>
            <person name="Schneider J."/>
            <person name="Mardanova E.S."/>
            <person name="Smekalova E.M."/>
            <person name="Zvereva M.I."/>
            <person name="Dontsova O.A."/>
            <person name="Mardanov A.V."/>
            <person name="Skryabin K.G."/>
        </authorList>
    </citation>
    <scope>NUCLEOTIDE SEQUENCE [LARGE SCALE GENOMIC DNA]</scope>
    <source>
        <strain evidence="10">ATCC 26012 / BCRC 20466 / JCM 22074 / NRRL Y-7560 / DL-1</strain>
    </source>
</reference>
<evidence type="ECO:0000256" key="2">
    <source>
        <dbReference type="ARBA" id="ARBA00022658"/>
    </source>
</evidence>
<dbReference type="InterPro" id="IPR000651">
    <property type="entry name" value="Ras-like_Gua-exchang_fac_N"/>
</dbReference>
<feature type="compositionally biased region" description="Acidic residues" evidence="5">
    <location>
        <begin position="283"/>
        <end position="293"/>
    </location>
</feature>
<dbReference type="InterPro" id="IPR036028">
    <property type="entry name" value="SH3-like_dom_sf"/>
</dbReference>
<dbReference type="InterPro" id="IPR023578">
    <property type="entry name" value="Ras_GEF_dom_sf"/>
</dbReference>
<dbReference type="InterPro" id="IPR036964">
    <property type="entry name" value="RASGEF_cat_dom_sf"/>
</dbReference>
<dbReference type="PROSITE" id="PS50002">
    <property type="entry name" value="SH3"/>
    <property type="match status" value="1"/>
</dbReference>
<dbReference type="CDD" id="cd06224">
    <property type="entry name" value="REM"/>
    <property type="match status" value="1"/>
</dbReference>
<comment type="caution">
    <text evidence="9">The sequence shown here is derived from an EMBL/GenBank/DDBJ whole genome shotgun (WGS) entry which is preliminary data.</text>
</comment>
<dbReference type="SMART" id="SM00229">
    <property type="entry name" value="RasGEFN"/>
    <property type="match status" value="1"/>
</dbReference>
<evidence type="ECO:0000259" key="7">
    <source>
        <dbReference type="PROSITE" id="PS50009"/>
    </source>
</evidence>
<evidence type="ECO:0000313" key="10">
    <source>
        <dbReference type="Proteomes" id="UP000008673"/>
    </source>
</evidence>
<dbReference type="Proteomes" id="UP000008673">
    <property type="component" value="Unassembled WGS sequence"/>
</dbReference>
<feature type="region of interest" description="Disordered" evidence="5">
    <location>
        <begin position="389"/>
        <end position="432"/>
    </location>
</feature>
<dbReference type="OMA" id="LYFRNFN"/>
<dbReference type="SMART" id="SM00326">
    <property type="entry name" value="SH3"/>
    <property type="match status" value="1"/>
</dbReference>
<feature type="region of interest" description="Disordered" evidence="5">
    <location>
        <begin position="85"/>
        <end position="145"/>
    </location>
</feature>
<dbReference type="InterPro" id="IPR008937">
    <property type="entry name" value="Ras-like_GEF"/>
</dbReference>
<dbReference type="SMART" id="SM00147">
    <property type="entry name" value="RasGEF"/>
    <property type="match status" value="1"/>
</dbReference>
<dbReference type="eggNOG" id="KOG3417">
    <property type="taxonomic scope" value="Eukaryota"/>
</dbReference>
<dbReference type="GeneID" id="25773782"/>
<sequence length="1614" mass="183138">MSVITPNDENDDIRFTFEARPVNKNIVLTPMTNNNQFFDSPDTKATSPLKIGRQSTAPLLDSEASDTPKDRQDFNYLLEQLSPMPGTWVDEDDKKEPDFNEYVGSAGSSPQSVKDFTMSPFQGELDGQGQVSSPVPQAPESKDSDRLSAFGKVPILGNILTESLGITHKSGADEQYDQTSNTIQTNEFLNNTMDVSNNSTSMSHSEDDSSVSESNFIDLDKEGYTSPVVDQDKTPVVSSFGFAEGDKTPNNEDAKRFTNPLASSDVRLSSFRRAGSPLVETPILEEEEEDGDIEASVPNQRPERSPQVSLRHAKYSEIPKHQSYSSSIYSEVPESNVAPAAKPLAAIPEFSAEPVLPERSSLRTTPELAEPEASAIPAAPFAKKVTVPRESTSSSVYEPARAPPAVPVEEQSDKVAQLPEFSSTPKKTRVSVRQQSLYQDTYSKKSAVSSNRDLTNFESSHQLHELRTDASSVADDDADEDDASALFVTALYPFDASTLESKNDASICLSFNENDIAFTYSLDDSGWGEVTLLNTLKRGWVPMNYFRATLSEDLEDEPHLSEYARLAASRRPLRKLFRHAGMFLLNPQNKMLYIKNEFKGYTFDIRYINGITQGVRTLLKETDCISRTSDIVQRKPIVRRLRKKLLRDWSDLIYKAKDFLNTMDVKKIEYLQLLAYQVLQKAITFLDVWGLESDDLVNRDKQLITSSQLVPVRYLSAPPHAAPRVNELYNHLMGYFALISGRLDLVEHNVKGGQLLENIVSQINLQVRELQFISSLIKTVVPPGYKLPAVARSNLSTADQLKLLETNSTELTVVLEKFNHNVRVLVDVATNRTKSSPMLTRSGTATSRSAAPTKDLYFYSREGGAVINTACRLVYLVSTSYKVLKTFLAATKDFELPNTREYPDFLEMNVSPKSFIKICSTGLISDKEITRQLKQHKTARSDKRASKRFSMFRAGDAANMELTADGLDFLAEVTPGDSTPFIQNDGTFDQLLDEPTGDVSHEDEVLRGPDNEILGASFRALVWLLTDEKNPPEYFFVSTFFLTFRIFSHGSVLLEELVARFDVNNRIIENEKKNGTGSLHMHSSLESKMKHRRQLVCKTFMLWLESYWKPRADYNLLPPLLNFFNEAVKEYLPLEAHRLIETASKLIGMPPVETIKDRLNYYNNIDNDSQLVPRKISPKQQHKHISRHISNFSFSDPAGIMNDLDTYNSLLDDLDTYDLERTATRGSRQSINLGLAIDLKNTDSNVVLLSDKQLESIQKVILSYRNMLREHWQRENMRLDKFVPLDTQTLLDSWWKTAQESWKILNQDLALLNFNGLEIAKQLTLIESKMFCSIKAEELLNQNFTSKKLHLNLSPNIQRSVLFTNLLSDYVIESILQPKLTMKQRVHAVKCWLKIAISCLYLRNFNSLASIMTSLQSFLVTRITRIWDGLSDKYKELFQYLASIIHPDKNYHVYRGKIRDFLLSNLEENLDIPTVPYLSLFLQDLTFIVDGNPNYRDNTKSFLNQKLINVDKYTKITKIILDLQTLQIPYKDTGELGKVYNKDQKIDLIRSATIRNLRLQLQDESQSFDDMFDIAGVPCLQELILLEIWKVKQINMKEDDRSWKLSCEIQPRDE</sequence>
<evidence type="ECO:0000256" key="5">
    <source>
        <dbReference type="SAM" id="MobiDB-lite"/>
    </source>
</evidence>